<sequence>MAHFMIDYSANLEEAVDWPGFCDLIRRTAIDTGVFPMAGIRVRAFRADHVSIADGDPKHGYIDISVRLRGGRTLEARKSATAALFAAAEDYLKPLMQTRSIALSMEMRDIDPELAPKTGTIRDHLKG</sequence>
<keyword evidence="1" id="KW-0413">Isomerase</keyword>
<dbReference type="EMBL" id="WWEN01000010">
    <property type="protein sequence ID" value="MYM57296.1"/>
    <property type="molecule type" value="Genomic_DNA"/>
</dbReference>
<dbReference type="PANTHER" id="PTHR37950">
    <property type="entry name" value="4-HYDROXYPHENYLACETATE CATABOLISM PROTEIN"/>
    <property type="match status" value="1"/>
</dbReference>
<name>A0A6L8LQC9_9RHOB</name>
<organism evidence="1 2">
    <name type="scientific">Thalassovita mangrovi</name>
    <dbReference type="NCBI Taxonomy" id="2692236"/>
    <lineage>
        <taxon>Bacteria</taxon>
        <taxon>Pseudomonadati</taxon>
        <taxon>Pseudomonadota</taxon>
        <taxon>Alphaproteobacteria</taxon>
        <taxon>Rhodobacterales</taxon>
        <taxon>Roseobacteraceae</taxon>
        <taxon>Thalassovita</taxon>
    </lineage>
</organism>
<proteinExistence type="predicted"/>
<dbReference type="RefSeq" id="WP_160975201.1">
    <property type="nucleotide sequence ID" value="NZ_WWEN01000010.1"/>
</dbReference>
<evidence type="ECO:0000313" key="1">
    <source>
        <dbReference type="EMBL" id="MYM57296.1"/>
    </source>
</evidence>
<dbReference type="SUPFAM" id="SSF55331">
    <property type="entry name" value="Tautomerase/MIF"/>
    <property type="match status" value="1"/>
</dbReference>
<keyword evidence="2" id="KW-1185">Reference proteome</keyword>
<accession>A0A6L8LQC9</accession>
<comment type="caution">
    <text evidence="1">The sequence shown here is derived from an EMBL/GenBank/DDBJ whole genome shotgun (WGS) entry which is preliminary data.</text>
</comment>
<gene>
    <name evidence="1" type="ORF">GR167_18405</name>
</gene>
<dbReference type="AlphaFoldDB" id="A0A6L8LQC9"/>
<dbReference type="CDD" id="cd00580">
    <property type="entry name" value="CHMI"/>
    <property type="match status" value="1"/>
</dbReference>
<dbReference type="PANTHER" id="PTHR37950:SF1">
    <property type="entry name" value="4-HYDROXYPHENYLACETATE CATABOLISM PROTEIN"/>
    <property type="match status" value="1"/>
</dbReference>
<evidence type="ECO:0000313" key="2">
    <source>
        <dbReference type="Proteomes" id="UP000479043"/>
    </source>
</evidence>
<reference evidence="1 2" key="1">
    <citation type="submission" date="2020-01" db="EMBL/GenBank/DDBJ databases">
        <authorList>
            <person name="Chen S."/>
        </authorList>
    </citation>
    <scope>NUCLEOTIDE SEQUENCE [LARGE SCALE GENOMIC DNA]</scope>
    <source>
        <strain evidence="1 2">GS-10</strain>
    </source>
</reference>
<protein>
    <submittedName>
        <fullName evidence="1">5-carboxymethyl-2-hydroxymuconate isomerase</fullName>
    </submittedName>
</protein>
<dbReference type="GO" id="GO:0008704">
    <property type="term" value="F:5-carboxymethyl-2-hydroxymuconate delta-isomerase activity"/>
    <property type="evidence" value="ECO:0007669"/>
    <property type="project" value="InterPro"/>
</dbReference>
<dbReference type="Pfam" id="PF02962">
    <property type="entry name" value="CHMI"/>
    <property type="match status" value="1"/>
</dbReference>
<dbReference type="Proteomes" id="UP000479043">
    <property type="component" value="Unassembled WGS sequence"/>
</dbReference>
<dbReference type="InterPro" id="IPR014347">
    <property type="entry name" value="Tautomerase/MIF_sf"/>
</dbReference>
<dbReference type="InterPro" id="IPR004220">
    <property type="entry name" value="5-COMe_2-OHmuconate_Isoase"/>
</dbReference>
<dbReference type="Gene3D" id="3.30.429.10">
    <property type="entry name" value="Macrophage Migration Inhibitory Factor"/>
    <property type="match status" value="1"/>
</dbReference>